<feature type="signal peptide" evidence="2">
    <location>
        <begin position="1"/>
        <end position="20"/>
    </location>
</feature>
<feature type="compositionally biased region" description="Basic and acidic residues" evidence="1">
    <location>
        <begin position="203"/>
        <end position="244"/>
    </location>
</feature>
<feature type="compositionally biased region" description="Low complexity" evidence="1">
    <location>
        <begin position="179"/>
        <end position="196"/>
    </location>
</feature>
<protein>
    <submittedName>
        <fullName evidence="4">Ground-like domain-containing protein</fullName>
    </submittedName>
</protein>
<proteinExistence type="predicted"/>
<organism evidence="3 4">
    <name type="scientific">Steinernema glaseri</name>
    <dbReference type="NCBI Taxonomy" id="37863"/>
    <lineage>
        <taxon>Eukaryota</taxon>
        <taxon>Metazoa</taxon>
        <taxon>Ecdysozoa</taxon>
        <taxon>Nematoda</taxon>
        <taxon>Chromadorea</taxon>
        <taxon>Rhabditida</taxon>
        <taxon>Tylenchina</taxon>
        <taxon>Panagrolaimomorpha</taxon>
        <taxon>Strongyloidoidea</taxon>
        <taxon>Steinernematidae</taxon>
        <taxon>Steinernema</taxon>
    </lineage>
</organism>
<feature type="region of interest" description="Disordered" evidence="1">
    <location>
        <begin position="169"/>
        <end position="244"/>
    </location>
</feature>
<accession>A0A1I8AW17</accession>
<keyword evidence="3" id="KW-1185">Reference proteome</keyword>
<feature type="chain" id="PRO_5009315163" evidence="2">
    <location>
        <begin position="21"/>
        <end position="244"/>
    </location>
</feature>
<evidence type="ECO:0000256" key="1">
    <source>
        <dbReference type="SAM" id="MobiDB-lite"/>
    </source>
</evidence>
<keyword evidence="2" id="KW-0732">Signal</keyword>
<evidence type="ECO:0000313" key="3">
    <source>
        <dbReference type="Proteomes" id="UP000095287"/>
    </source>
</evidence>
<dbReference type="WBParaSite" id="L893_g9512.t1">
    <property type="protein sequence ID" value="L893_g9512.t1"/>
    <property type="gene ID" value="L893_g9512"/>
</dbReference>
<name>A0A1I8AW17_9BILA</name>
<reference evidence="4" key="1">
    <citation type="submission" date="2016-11" db="UniProtKB">
        <authorList>
            <consortium name="WormBaseParasite"/>
        </authorList>
    </citation>
    <scope>IDENTIFICATION</scope>
</reference>
<sequence length="244" mass="25535">MVSAAHCIVFIALALPLANAIFFGGLSGLGGGSSGGGCCGGGGGGCGGGGGGCGGGCGGGGGGGGCCGRKKREAIEEADIVYSDKLSAEERCNNDTLRRIIKNALADDVPTTLEKLNDVLNRKTPDYVIICGPTIQKWYQFTSKIKNFCNIGNDKVTCTVFTTRAQDRWVPPVETPKSAEAPEAAETNEATDTPTPKELPQGADKEGLKKEKIEPTEKKIDEKTGKETEESEQFRELKSKVKAQ</sequence>
<evidence type="ECO:0000313" key="4">
    <source>
        <dbReference type="WBParaSite" id="L893_g9512.t1"/>
    </source>
</evidence>
<dbReference type="Proteomes" id="UP000095287">
    <property type="component" value="Unplaced"/>
</dbReference>
<dbReference type="AlphaFoldDB" id="A0A1I8AW17"/>
<evidence type="ECO:0000256" key="2">
    <source>
        <dbReference type="SAM" id="SignalP"/>
    </source>
</evidence>